<feature type="binding site" evidence="5">
    <location>
        <begin position="95"/>
        <end position="99"/>
    </location>
    <ligand>
        <name>substrate</name>
    </ligand>
</feature>
<dbReference type="InterPro" id="IPR002616">
    <property type="entry name" value="tRNA_ribo_trans-like"/>
</dbReference>
<comment type="catalytic activity">
    <reaction evidence="5">
        <text>7-aminomethyl-7-carbaguanine + guanosine(34) in tRNA = 7-aminomethyl-7-carbaguanosine(34) in tRNA + guanine</text>
        <dbReference type="Rhea" id="RHEA:24104"/>
        <dbReference type="Rhea" id="RHEA-COMP:10341"/>
        <dbReference type="Rhea" id="RHEA-COMP:10342"/>
        <dbReference type="ChEBI" id="CHEBI:16235"/>
        <dbReference type="ChEBI" id="CHEBI:58703"/>
        <dbReference type="ChEBI" id="CHEBI:74269"/>
        <dbReference type="ChEBI" id="CHEBI:82833"/>
        <dbReference type="EC" id="2.4.2.29"/>
    </reaction>
</comment>
<feature type="binding site" evidence="5">
    <location>
        <position position="307"/>
    </location>
    <ligand>
        <name>Zn(2+)</name>
        <dbReference type="ChEBI" id="CHEBI:29105"/>
    </ligand>
</feature>
<dbReference type="Gene3D" id="3.20.20.105">
    <property type="entry name" value="Queuine tRNA-ribosyltransferase-like"/>
    <property type="match status" value="1"/>
</dbReference>
<evidence type="ECO:0000313" key="7">
    <source>
        <dbReference type="EMBL" id="MDN7240375.1"/>
    </source>
</evidence>
<evidence type="ECO:0000256" key="5">
    <source>
        <dbReference type="HAMAP-Rule" id="MF_00168"/>
    </source>
</evidence>
<feature type="region of interest" description="RNA binding; important for wobble base 34 recognition" evidence="5">
    <location>
        <begin position="274"/>
        <end position="278"/>
    </location>
</feature>
<dbReference type="InterPro" id="IPR004803">
    <property type="entry name" value="TGT"/>
</dbReference>
<name>A0ABT8MXJ9_9BACL</name>
<keyword evidence="4 5" id="KW-0671">Queuosine biosynthesis</keyword>
<dbReference type="EC" id="2.4.2.29" evidence="5"/>
<dbReference type="Pfam" id="PF01702">
    <property type="entry name" value="TGT"/>
    <property type="match status" value="1"/>
</dbReference>
<comment type="pathway">
    <text evidence="5">tRNA modification; tRNA-queuosine biosynthesis.</text>
</comment>
<comment type="similarity">
    <text evidence="5">Belongs to the queuine tRNA-ribosyltransferase family.</text>
</comment>
<dbReference type="SUPFAM" id="SSF51713">
    <property type="entry name" value="tRNA-guanine transglycosylase"/>
    <property type="match status" value="1"/>
</dbReference>
<comment type="subunit">
    <text evidence="5">Homodimer. Within each dimer, one monomer is responsible for RNA recognition and catalysis, while the other monomer binds to the replacement base PreQ1.</text>
</comment>
<proteinExistence type="inferred from homology"/>
<keyword evidence="2 5" id="KW-0808">Transferase</keyword>
<evidence type="ECO:0000256" key="1">
    <source>
        <dbReference type="ARBA" id="ARBA00022676"/>
    </source>
</evidence>
<dbReference type="HAMAP" id="MF_00168">
    <property type="entry name" value="Q_tRNA_Tgt"/>
    <property type="match status" value="1"/>
</dbReference>
<keyword evidence="5" id="KW-0862">Zinc</keyword>
<dbReference type="NCBIfam" id="TIGR00430">
    <property type="entry name" value="Q_tRNA_tgt"/>
    <property type="match status" value="1"/>
</dbReference>
<dbReference type="PANTHER" id="PTHR46499">
    <property type="entry name" value="QUEUINE TRNA-RIBOSYLTRANSFERASE"/>
    <property type="match status" value="1"/>
</dbReference>
<comment type="function">
    <text evidence="5">Catalyzes the base-exchange of a guanine (G) residue with the queuine precursor 7-aminomethyl-7-deazaguanine (PreQ1) at position 34 (anticodon wobble position) in tRNAs with GU(N) anticodons (tRNA-Asp, -Asn, -His and -Tyr). Catalysis occurs through a double-displacement mechanism. The nucleophile active site attacks the C1' of nucleotide 34 to detach the guanine base from the RNA, forming a covalent enzyme-RNA intermediate. The proton acceptor active site deprotonates the incoming PreQ1, allowing a nucleophilic attack on the C1' of the ribose to form the product. After dissociation, two additional enzymatic reactions on the tRNA convert PreQ1 to queuine (Q), resulting in the hypermodified nucleoside queuosine (7-(((4,5-cis-dihydroxy-2-cyclopenten-1-yl)amino)methyl)-7-deazaguanosine).</text>
</comment>
<feature type="domain" description="tRNA-guanine(15) transglycosylase-like" evidence="6">
    <location>
        <begin position="16"/>
        <end position="370"/>
    </location>
</feature>
<evidence type="ECO:0000259" key="6">
    <source>
        <dbReference type="Pfam" id="PF01702"/>
    </source>
</evidence>
<feature type="active site" description="Proton acceptor" evidence="5">
    <location>
        <position position="95"/>
    </location>
</feature>
<dbReference type="PANTHER" id="PTHR46499:SF1">
    <property type="entry name" value="QUEUINE TRNA-RIBOSYLTRANSFERASE"/>
    <property type="match status" value="1"/>
</dbReference>
<feature type="binding site" evidence="5">
    <location>
        <position position="309"/>
    </location>
    <ligand>
        <name>Zn(2+)</name>
        <dbReference type="ChEBI" id="CHEBI:29105"/>
    </ligand>
</feature>
<keyword evidence="3 5" id="KW-0819">tRNA processing</keyword>
<dbReference type="GO" id="GO:0016757">
    <property type="term" value="F:glycosyltransferase activity"/>
    <property type="evidence" value="ECO:0007669"/>
    <property type="project" value="UniProtKB-KW"/>
</dbReference>
<comment type="cofactor">
    <cofactor evidence="5">
        <name>Zn(2+)</name>
        <dbReference type="ChEBI" id="CHEBI:29105"/>
    </cofactor>
    <text evidence="5">Binds 1 zinc ion per subunit.</text>
</comment>
<keyword evidence="1 5" id="KW-0328">Glycosyltransferase</keyword>
<dbReference type="InterPro" id="IPR036511">
    <property type="entry name" value="TGT-like_sf"/>
</dbReference>
<dbReference type="RefSeq" id="WP_301722379.1">
    <property type="nucleotide sequence ID" value="NZ_JAUJWV010000001.1"/>
</dbReference>
<evidence type="ECO:0000256" key="3">
    <source>
        <dbReference type="ARBA" id="ARBA00022694"/>
    </source>
</evidence>
<feature type="region of interest" description="RNA binding" evidence="5">
    <location>
        <begin position="250"/>
        <end position="256"/>
    </location>
</feature>
<gene>
    <name evidence="5 7" type="primary">tgt</name>
    <name evidence="7" type="ORF">QWY14_01170</name>
</gene>
<dbReference type="EMBL" id="JAUJWV010000001">
    <property type="protein sequence ID" value="MDN7240375.1"/>
    <property type="molecule type" value="Genomic_DNA"/>
</dbReference>
<keyword evidence="5" id="KW-0479">Metal-binding</keyword>
<organism evidence="7 8">
    <name type="scientific">Planococcus shixiaomingii</name>
    <dbReference type="NCBI Taxonomy" id="3058393"/>
    <lineage>
        <taxon>Bacteria</taxon>
        <taxon>Bacillati</taxon>
        <taxon>Bacillota</taxon>
        <taxon>Bacilli</taxon>
        <taxon>Bacillales</taxon>
        <taxon>Caryophanaceae</taxon>
        <taxon>Planococcus</taxon>
    </lineage>
</organism>
<protein>
    <recommendedName>
        <fullName evidence="5">Queuine tRNA-ribosyltransferase</fullName>
        <ecNumber evidence="5">2.4.2.29</ecNumber>
    </recommendedName>
    <alternativeName>
        <fullName evidence="5">Guanine insertion enzyme</fullName>
    </alternativeName>
    <alternativeName>
        <fullName evidence="5">tRNA-guanine transglycosylase</fullName>
    </alternativeName>
</protein>
<accession>A0ABT8MXJ9</accession>
<feature type="binding site" evidence="5">
    <location>
        <position position="219"/>
    </location>
    <ligand>
        <name>substrate</name>
    </ligand>
</feature>
<feature type="binding site" evidence="5">
    <location>
        <position position="338"/>
    </location>
    <ligand>
        <name>Zn(2+)</name>
        <dbReference type="ChEBI" id="CHEBI:29105"/>
    </ligand>
</feature>
<feature type="binding site" evidence="5">
    <location>
        <position position="192"/>
    </location>
    <ligand>
        <name>substrate</name>
    </ligand>
</feature>
<evidence type="ECO:0000256" key="4">
    <source>
        <dbReference type="ARBA" id="ARBA00022785"/>
    </source>
</evidence>
<evidence type="ECO:0000256" key="2">
    <source>
        <dbReference type="ARBA" id="ARBA00022679"/>
    </source>
</evidence>
<dbReference type="InterPro" id="IPR050076">
    <property type="entry name" value="ArchSynthase1/Queuine_TRR"/>
</dbReference>
<comment type="caution">
    <text evidence="7">The sequence shown here is derived from an EMBL/GenBank/DDBJ whole genome shotgun (WGS) entry which is preliminary data.</text>
</comment>
<sequence>MTPAVTYEHIKTCKQTGARLGIVHTPHGSFETPAFMPVGTQATVKTMSPEELKAMNAGIILSNTYHLWLRPGNDVIKEAGGLHKFMNWDRPILTDSGGFQVFSLSEFRNIKEEGVHFRNHMNGDKLFLSPEKAMQIQNDLGSDIMMAFDECPPYPATHEYMKASVERTSRWAERCLEAHARPNDQALFGIIQGGEYEDLRKQSARDLVALDFPGYAIGGLSVGEPKDVMNRALEFTTPLLPFDKPRYLMGVGSPDSLIDGAIRGVDMFDCVLPTRIARNGTLMTSTGRLNIKNAAFKRDFGPIDEKCDCYTCTNYTRAYVHHLIRADETFGIRLTSYHNLQFLLNLMEQVRQAIREDRLGDFREEFFEAYGFNLPNAKNF</sequence>
<reference evidence="7 8" key="1">
    <citation type="submission" date="2023-06" db="EMBL/GenBank/DDBJ databases">
        <title>Novel species in genus Planococcus.</title>
        <authorList>
            <person name="Ning S."/>
        </authorList>
    </citation>
    <scope>NUCLEOTIDE SEQUENCE [LARGE SCALE GENOMIC DNA]</scope>
    <source>
        <strain evidence="7 8">N028</strain>
    </source>
</reference>
<evidence type="ECO:0000313" key="8">
    <source>
        <dbReference type="Proteomes" id="UP001172055"/>
    </source>
</evidence>
<keyword evidence="8" id="KW-1185">Reference proteome</keyword>
<feature type="binding site" evidence="5">
    <location>
        <position position="312"/>
    </location>
    <ligand>
        <name>Zn(2+)</name>
        <dbReference type="ChEBI" id="CHEBI:29105"/>
    </ligand>
</feature>
<feature type="binding site" evidence="5">
    <location>
        <position position="149"/>
    </location>
    <ligand>
        <name>substrate</name>
    </ligand>
</feature>
<dbReference type="Proteomes" id="UP001172055">
    <property type="component" value="Unassembled WGS sequence"/>
</dbReference>
<feature type="active site" description="Nucleophile" evidence="5">
    <location>
        <position position="269"/>
    </location>
</feature>
<dbReference type="NCBIfam" id="TIGR00449">
    <property type="entry name" value="tgt_general"/>
    <property type="match status" value="1"/>
</dbReference>